<evidence type="ECO:0000313" key="10">
    <source>
        <dbReference type="Proteomes" id="UP001267290"/>
    </source>
</evidence>
<evidence type="ECO:0000259" key="8">
    <source>
        <dbReference type="Pfam" id="PF17768"/>
    </source>
</evidence>
<dbReference type="InterPro" id="IPR001667">
    <property type="entry name" value="DDH_dom"/>
</dbReference>
<evidence type="ECO:0000259" key="6">
    <source>
        <dbReference type="Pfam" id="PF01368"/>
    </source>
</evidence>
<dbReference type="InterPro" id="IPR004610">
    <property type="entry name" value="RecJ"/>
</dbReference>
<reference evidence="9 10" key="1">
    <citation type="submission" date="2023-07" db="EMBL/GenBank/DDBJ databases">
        <title>Sorghum-associated microbial communities from plants grown in Nebraska, USA.</title>
        <authorList>
            <person name="Schachtman D."/>
        </authorList>
    </citation>
    <scope>NUCLEOTIDE SEQUENCE [LARGE SCALE GENOMIC DNA]</scope>
    <source>
        <strain evidence="9 10">CC258</strain>
    </source>
</reference>
<feature type="domain" description="RecJ OB" evidence="8">
    <location>
        <begin position="456"/>
        <end position="529"/>
    </location>
</feature>
<keyword evidence="10" id="KW-1185">Reference proteome</keyword>
<evidence type="ECO:0000256" key="4">
    <source>
        <dbReference type="ARBA" id="ARBA00022801"/>
    </source>
</evidence>
<proteinExistence type="inferred from homology"/>
<feature type="domain" description="DDH" evidence="6">
    <location>
        <begin position="84"/>
        <end position="233"/>
    </location>
</feature>
<accession>A0ABU1P4H9</accession>
<dbReference type="Gene3D" id="3.90.1640.30">
    <property type="match status" value="1"/>
</dbReference>
<evidence type="ECO:0000313" key="9">
    <source>
        <dbReference type="EMBL" id="MDR6553972.1"/>
    </source>
</evidence>
<comment type="similarity">
    <text evidence="1">Belongs to the RecJ family.</text>
</comment>
<evidence type="ECO:0000259" key="7">
    <source>
        <dbReference type="Pfam" id="PF02272"/>
    </source>
</evidence>
<comment type="caution">
    <text evidence="9">The sequence shown here is derived from an EMBL/GenBank/DDBJ whole genome shotgun (WGS) entry which is preliminary data.</text>
</comment>
<dbReference type="GO" id="GO:0004527">
    <property type="term" value="F:exonuclease activity"/>
    <property type="evidence" value="ECO:0007669"/>
    <property type="project" value="UniProtKB-KW"/>
</dbReference>
<keyword evidence="4 9" id="KW-0378">Hydrolase</keyword>
<dbReference type="Gene3D" id="3.10.310.30">
    <property type="match status" value="1"/>
</dbReference>
<dbReference type="Pfam" id="PF01368">
    <property type="entry name" value="DHH"/>
    <property type="match status" value="1"/>
</dbReference>
<dbReference type="InterPro" id="IPR003156">
    <property type="entry name" value="DHHA1_dom"/>
</dbReference>
<dbReference type="PANTHER" id="PTHR30255:SF2">
    <property type="entry name" value="SINGLE-STRANDED-DNA-SPECIFIC EXONUCLEASE RECJ"/>
    <property type="match status" value="1"/>
</dbReference>
<dbReference type="InterPro" id="IPR041122">
    <property type="entry name" value="RecJ_OB"/>
</dbReference>
<name>A0ABU1P4H9_9BACL</name>
<keyword evidence="5 9" id="KW-0269">Exonuclease</keyword>
<evidence type="ECO:0000256" key="2">
    <source>
        <dbReference type="ARBA" id="ARBA00019841"/>
    </source>
</evidence>
<dbReference type="EMBL" id="JAVDSB010000013">
    <property type="protein sequence ID" value="MDR6553972.1"/>
    <property type="molecule type" value="Genomic_DNA"/>
</dbReference>
<keyword evidence="3" id="KW-0540">Nuclease</keyword>
<dbReference type="InterPro" id="IPR051673">
    <property type="entry name" value="SSDNA_exonuclease_RecJ"/>
</dbReference>
<gene>
    <name evidence="9" type="ORF">J2736_005182</name>
</gene>
<organism evidence="9 10">
    <name type="scientific">Paenibacillus qinlingensis</name>
    <dbReference type="NCBI Taxonomy" id="1837343"/>
    <lineage>
        <taxon>Bacteria</taxon>
        <taxon>Bacillati</taxon>
        <taxon>Bacillota</taxon>
        <taxon>Bacilli</taxon>
        <taxon>Bacillales</taxon>
        <taxon>Paenibacillaceae</taxon>
        <taxon>Paenibacillus</taxon>
    </lineage>
</organism>
<dbReference type="SUPFAM" id="SSF64182">
    <property type="entry name" value="DHH phosphoesterases"/>
    <property type="match status" value="1"/>
</dbReference>
<sequence>MNWKHLDLPIDVHPQKAKILYYSRKYNLHPLVMLNLFCNGYDDTSKIEAFLFPTMDQLHSPFLFKDMKKALKRIVKAIVNKELIMIFGDYDVDGITSTAIMYKALKRLGAEVQARLPLREEGYGLTSRSVQNFPYNTSLIITVDNGSNAHDALITAAQKGIDVIVTDHHEILDGEPQCFAFLNPKGEEETYPFKDLCGAGVALKVVQALFMILKDKNPLNNEIMEYIEYAALGTIADMVSLTDENRAICFKGLQKMNVAPCKVLKCFFSVLKIKDVSSTTIGFQIAPILNSCGRIDDPNKALEVFISEQPKHEDFKNMVNTDLLRKEMQKTQYSSLKETILQNNLNHGRIIAVHGQFHKGIAGILAARVTEEFKKPAIVIATDGTGSARSVHGTNFSMINTLTRCSRYLKRFGGHTAAAGLTISTESAHLKAFFLALQASAELEEDVEPVIRYLAEYPIEAWDKCIIDDFIALEPYGQGNPKPFFLASIKKVYQLETFGKASEHLKFTMDKKQIIGFGKANLLEEVASGHAEGLYTFGGRTLQFNLHEIRTAAPF</sequence>
<dbReference type="InterPro" id="IPR038763">
    <property type="entry name" value="DHH_sf"/>
</dbReference>
<dbReference type="RefSeq" id="WP_310501424.1">
    <property type="nucleotide sequence ID" value="NZ_JAVDSB010000013.1"/>
</dbReference>
<evidence type="ECO:0000256" key="5">
    <source>
        <dbReference type="ARBA" id="ARBA00022839"/>
    </source>
</evidence>
<dbReference type="PANTHER" id="PTHR30255">
    <property type="entry name" value="SINGLE-STRANDED-DNA-SPECIFIC EXONUCLEASE RECJ"/>
    <property type="match status" value="1"/>
</dbReference>
<protein>
    <recommendedName>
        <fullName evidence="2">Single-stranded-DNA-specific exonuclease RecJ</fullName>
    </recommendedName>
</protein>
<dbReference type="Pfam" id="PF17768">
    <property type="entry name" value="RecJ_OB"/>
    <property type="match status" value="1"/>
</dbReference>
<dbReference type="Pfam" id="PF02272">
    <property type="entry name" value="DHHA1"/>
    <property type="match status" value="1"/>
</dbReference>
<feature type="domain" description="DHHA1" evidence="7">
    <location>
        <begin position="352"/>
        <end position="427"/>
    </location>
</feature>
<dbReference type="Proteomes" id="UP001267290">
    <property type="component" value="Unassembled WGS sequence"/>
</dbReference>
<evidence type="ECO:0000256" key="3">
    <source>
        <dbReference type="ARBA" id="ARBA00022722"/>
    </source>
</evidence>
<evidence type="ECO:0000256" key="1">
    <source>
        <dbReference type="ARBA" id="ARBA00005915"/>
    </source>
</evidence>
<dbReference type="NCBIfam" id="TIGR00644">
    <property type="entry name" value="recJ"/>
    <property type="match status" value="1"/>
</dbReference>